<reference evidence="1" key="1">
    <citation type="submission" date="2022-07" db="EMBL/GenBank/DDBJ databases">
        <title>Phylogenomic reconstructions and comparative analyses of Kickxellomycotina fungi.</title>
        <authorList>
            <person name="Reynolds N.K."/>
            <person name="Stajich J.E."/>
            <person name="Barry K."/>
            <person name="Grigoriev I.V."/>
            <person name="Crous P."/>
            <person name="Smith M.E."/>
        </authorList>
    </citation>
    <scope>NUCLEOTIDE SEQUENCE</scope>
    <source>
        <strain evidence="1">CBS 102833</strain>
    </source>
</reference>
<proteinExistence type="predicted"/>
<comment type="caution">
    <text evidence="1">The sequence shown here is derived from an EMBL/GenBank/DDBJ whole genome shotgun (WGS) entry which is preliminary data.</text>
</comment>
<dbReference type="Proteomes" id="UP001140096">
    <property type="component" value="Unassembled WGS sequence"/>
</dbReference>
<evidence type="ECO:0000313" key="1">
    <source>
        <dbReference type="EMBL" id="KAJ2802121.1"/>
    </source>
</evidence>
<sequence>MSFINKGKGKEPSMTPAAGATPGGSATPASAISDALTAEERVYQETINQLQKTYAKKIKPLEQAYCFEGFHSAPLTAQDIGSKPMVLLLGQYSTGKTTFVEYLLGESYPGAHVGIEPTTDRFVAIMNGPEPKVIPGHAAAVSGDLPFSGLTKFGTKFLSRFQVAQLNNPLLSNLTLIDTPGILSGSKQIQRGYDFTSVINWFADRSDLILLLFDSYKLDISDEFKGAIQSLRGHEDKVRIVLNKCNQVNQQQLMRVYGAMMWSLGKVIPTPEVNRVYLGSFWPRYKTPVGTVYEDNAELIASEQRDLLRDLRSIPKNAALRRVNEIVKRARQARVHAHIIGHLRSELPAMFGKDKKAKAMVEDLPAEFRKIQTRYNLPPGDFPNPEAFKSDLEAFKIVDFNKLSLKLISSADDALSVDFPKLMQKFPTDSRRSADIGLDTFDEESGSARSSEKPGSRHLETSIVPYPPPYSAMSAAASSSSGRNPFGEDTERNPGLLRYRALFDDVSDPHRKMLAAEGAKQVLSQSGLPNERLREVWNIADWDMRGELDQVQFEVAMRLCEHLKNKEALDVAKQQVFTELGLLNRFNSQ</sequence>
<evidence type="ECO:0000313" key="2">
    <source>
        <dbReference type="Proteomes" id="UP001140096"/>
    </source>
</evidence>
<name>A0ACC1L6G6_9FUNG</name>
<keyword evidence="2" id="KW-1185">Reference proteome</keyword>
<accession>A0ACC1L6G6</accession>
<gene>
    <name evidence="1" type="ORF">H4S07_004769</name>
</gene>
<protein>
    <submittedName>
        <fullName evidence="1">Uncharacterized protein</fullName>
    </submittedName>
</protein>
<organism evidence="1 2">
    <name type="scientific">Coemansia furcata</name>
    <dbReference type="NCBI Taxonomy" id="417177"/>
    <lineage>
        <taxon>Eukaryota</taxon>
        <taxon>Fungi</taxon>
        <taxon>Fungi incertae sedis</taxon>
        <taxon>Zoopagomycota</taxon>
        <taxon>Kickxellomycotina</taxon>
        <taxon>Kickxellomycetes</taxon>
        <taxon>Kickxellales</taxon>
        <taxon>Kickxellaceae</taxon>
        <taxon>Coemansia</taxon>
    </lineage>
</organism>
<dbReference type="EMBL" id="JANBUP010002052">
    <property type="protein sequence ID" value="KAJ2802121.1"/>
    <property type="molecule type" value="Genomic_DNA"/>
</dbReference>